<dbReference type="Proteomes" id="UP001196097">
    <property type="component" value="Chromosome"/>
</dbReference>
<dbReference type="EMBL" id="CP130946">
    <property type="protein sequence ID" value="XRP71743.1"/>
    <property type="molecule type" value="Genomic_DNA"/>
</dbReference>
<sequence>MSTLTIRLPDDKAERIKAMARMKGVSVNKLFEEWSAQMLTEMDVERRFQMMAARGDTQAALEILNRIDQAHSAG</sequence>
<reference evidence="1 2" key="1">
    <citation type="journal article" date="2021" name="ISME J.">
        <title>Genomic evolution of the class Acidithiobacillia: deep-branching Proteobacteria living in extreme acidic conditions.</title>
        <authorList>
            <person name="Moya-Beltran A."/>
            <person name="Beard S."/>
            <person name="Rojas-Villalobos C."/>
            <person name="Issotta F."/>
            <person name="Gallardo Y."/>
            <person name="Ulloa R."/>
            <person name="Giaveno A."/>
            <person name="Degli Esposti M."/>
            <person name="Johnson D.B."/>
            <person name="Quatrini R."/>
        </authorList>
    </citation>
    <scope>NUCLEOTIDE SEQUENCE [LARGE SCALE GENOMIC DNA]</scope>
    <source>
        <strain evidence="1 2">CF3</strain>
    </source>
</reference>
<proteinExistence type="predicted"/>
<accession>A0ACD5ID22</accession>
<evidence type="ECO:0000313" key="2">
    <source>
        <dbReference type="Proteomes" id="UP001196097"/>
    </source>
</evidence>
<gene>
    <name evidence="1" type="ORF">HF292_007920</name>
</gene>
<keyword evidence="2" id="KW-1185">Reference proteome</keyword>
<name>A0ACD5ID22_9PROT</name>
<organism evidence="1 2">
    <name type="scientific">Acidithiobacillus ferruginosus</name>
    <dbReference type="NCBI Taxonomy" id="3063951"/>
    <lineage>
        <taxon>Bacteria</taxon>
        <taxon>Pseudomonadati</taxon>
        <taxon>Pseudomonadota</taxon>
        <taxon>Acidithiobacillia</taxon>
        <taxon>Acidithiobacillales</taxon>
        <taxon>Acidithiobacillaceae</taxon>
        <taxon>Acidithiobacillus</taxon>
    </lineage>
</organism>
<evidence type="ECO:0000313" key="1">
    <source>
        <dbReference type="EMBL" id="XRP71743.1"/>
    </source>
</evidence>
<protein>
    <submittedName>
        <fullName evidence="1">Ribbon-helix-helix protein, CopG family</fullName>
    </submittedName>
</protein>